<gene>
    <name evidence="1" type="ORF">K4A83_17985</name>
</gene>
<evidence type="ECO:0000313" key="2">
    <source>
        <dbReference type="Proteomes" id="UP001526426"/>
    </source>
</evidence>
<evidence type="ECO:0000313" key="1">
    <source>
        <dbReference type="EMBL" id="MCW6038146.1"/>
    </source>
</evidence>
<protein>
    <submittedName>
        <fullName evidence="1">Uncharacterized protein</fullName>
    </submittedName>
</protein>
<keyword evidence="2" id="KW-1185">Reference proteome</keyword>
<sequence>MKSTQAQDYSSSISHSHYNKAHSGFFNSSKSARYSPTKSSAAKEPFANQMDVESCEANIEQVAQRSQGIILDYFTQQAKSLPSERIIEEFMNLFIDDIPFNKTLEQAFYDLIVINLQEQFRQVLVQCYYTLIKEFLRRNEYEKIPTLVEKLAQSSLQNRSLSMVKRRLHEWRKCFLASPDYQKLLFLANWYTRRYEDTWSRRYAYYIFLDQSLNSGSSELERECARILARRIQKKYKFKLAIYLAHLDVPNAGRSSYNPTKLNRNSLHLIQKVLVKQKSFNYQSLANIFLKQTQGLSFKEFKNSLLKYLGVALGDEQVSGWVIKAKLAKQIEPLYTHHDDVPWDAGLLLRTCKRVLSYLLNPPDDPEANHPFNVLTRRNHYLTLTILVLKILLICPNSYQHMITYVSALIQRYQGESVEKCQWLINFLETLTVVLTIASAQNADALEGHSGLPCSEDRMANDLVAVA</sequence>
<organism evidence="1 2">
    <name type="scientific">Spirulina subsalsa FACHB-351</name>
    <dbReference type="NCBI Taxonomy" id="234711"/>
    <lineage>
        <taxon>Bacteria</taxon>
        <taxon>Bacillati</taxon>
        <taxon>Cyanobacteriota</taxon>
        <taxon>Cyanophyceae</taxon>
        <taxon>Spirulinales</taxon>
        <taxon>Spirulinaceae</taxon>
        <taxon>Spirulina</taxon>
    </lineage>
</organism>
<comment type="caution">
    <text evidence="1">The sequence shown here is derived from an EMBL/GenBank/DDBJ whole genome shotgun (WGS) entry which is preliminary data.</text>
</comment>
<reference evidence="1 2" key="1">
    <citation type="submission" date="2021-08" db="EMBL/GenBank/DDBJ databases">
        <title>Draft genome sequence of Spirulina subsalsa with high tolerance to salinity and hype-accumulation of phycocyanin.</title>
        <authorList>
            <person name="Pei H."/>
            <person name="Jiang L."/>
        </authorList>
    </citation>
    <scope>NUCLEOTIDE SEQUENCE [LARGE SCALE GENOMIC DNA]</scope>
    <source>
        <strain evidence="1 2">FACHB-351</strain>
    </source>
</reference>
<proteinExistence type="predicted"/>
<dbReference type="Proteomes" id="UP001526426">
    <property type="component" value="Unassembled WGS sequence"/>
</dbReference>
<dbReference type="EMBL" id="JAIHOM010000112">
    <property type="protein sequence ID" value="MCW6038146.1"/>
    <property type="molecule type" value="Genomic_DNA"/>
</dbReference>
<accession>A0ABT3L9F0</accession>
<dbReference type="RefSeq" id="WP_265266045.1">
    <property type="nucleotide sequence ID" value="NZ_JAIHOM010000112.1"/>
</dbReference>
<name>A0ABT3L9F0_9CYAN</name>